<accession>A0ABW0Z5N8</accession>
<protein>
    <submittedName>
        <fullName evidence="1">DUF6415 family natural product biosynthesis protein</fullName>
    </submittedName>
</protein>
<evidence type="ECO:0000313" key="1">
    <source>
        <dbReference type="EMBL" id="MFC5724139.1"/>
    </source>
</evidence>
<name>A0ABW0Z5N8_9ACTN</name>
<sequence length="150" mass="16212">MTTTAPAATTAGHYVARADGPEGQAPLDVEQIRQTIDDALRPVVEGTRVEPDEATGTMTALAGHVALLLPIAEARYRVLRPDGAPYKGVLAADFDSLQRRLGYERPSPQDYPLNAVVWMSDLARHCRTLLDLAVDDAQQTAENPHAGVDR</sequence>
<dbReference type="Proteomes" id="UP001596083">
    <property type="component" value="Unassembled WGS sequence"/>
</dbReference>
<dbReference type="Pfam" id="PF19979">
    <property type="entry name" value="DUF6415"/>
    <property type="match status" value="1"/>
</dbReference>
<gene>
    <name evidence="1" type="ORF">ACFP1Z_28625</name>
</gene>
<dbReference type="InterPro" id="IPR046300">
    <property type="entry name" value="DUF6415"/>
</dbReference>
<dbReference type="RefSeq" id="WP_390320572.1">
    <property type="nucleotide sequence ID" value="NZ_JBHSPB010000024.1"/>
</dbReference>
<comment type="caution">
    <text evidence="1">The sequence shown here is derived from an EMBL/GenBank/DDBJ whole genome shotgun (WGS) entry which is preliminary data.</text>
</comment>
<organism evidence="1 2">
    <name type="scientific">Streptomyces gamaensis</name>
    <dbReference type="NCBI Taxonomy" id="1763542"/>
    <lineage>
        <taxon>Bacteria</taxon>
        <taxon>Bacillati</taxon>
        <taxon>Actinomycetota</taxon>
        <taxon>Actinomycetes</taxon>
        <taxon>Kitasatosporales</taxon>
        <taxon>Streptomycetaceae</taxon>
        <taxon>Streptomyces</taxon>
    </lineage>
</organism>
<keyword evidence="2" id="KW-1185">Reference proteome</keyword>
<proteinExistence type="predicted"/>
<evidence type="ECO:0000313" key="2">
    <source>
        <dbReference type="Proteomes" id="UP001596083"/>
    </source>
</evidence>
<reference evidence="2" key="1">
    <citation type="journal article" date="2019" name="Int. J. Syst. Evol. Microbiol.">
        <title>The Global Catalogue of Microorganisms (GCM) 10K type strain sequencing project: providing services to taxonomists for standard genome sequencing and annotation.</title>
        <authorList>
            <consortium name="The Broad Institute Genomics Platform"/>
            <consortium name="The Broad Institute Genome Sequencing Center for Infectious Disease"/>
            <person name="Wu L."/>
            <person name="Ma J."/>
        </authorList>
    </citation>
    <scope>NUCLEOTIDE SEQUENCE [LARGE SCALE GENOMIC DNA]</scope>
    <source>
        <strain evidence="2">CGMCC 4.7304</strain>
    </source>
</reference>
<dbReference type="EMBL" id="JBHSPB010000024">
    <property type="protein sequence ID" value="MFC5724139.1"/>
    <property type="molecule type" value="Genomic_DNA"/>
</dbReference>